<dbReference type="EMBL" id="DSRU01000136">
    <property type="protein sequence ID" value="HFM98018.1"/>
    <property type="molecule type" value="Genomic_DNA"/>
</dbReference>
<evidence type="ECO:0000259" key="1">
    <source>
        <dbReference type="Pfam" id="PF07883"/>
    </source>
</evidence>
<protein>
    <submittedName>
        <fullName evidence="2">Cupin domain-containing protein</fullName>
    </submittedName>
</protein>
<dbReference type="Gene3D" id="2.60.120.10">
    <property type="entry name" value="Jelly Rolls"/>
    <property type="match status" value="1"/>
</dbReference>
<dbReference type="PANTHER" id="PTHR36440">
    <property type="entry name" value="PUTATIVE (AFU_ORTHOLOGUE AFUA_8G07350)-RELATED"/>
    <property type="match status" value="1"/>
</dbReference>
<dbReference type="SUPFAM" id="SSF51182">
    <property type="entry name" value="RmlC-like cupins"/>
    <property type="match status" value="1"/>
</dbReference>
<dbReference type="PANTHER" id="PTHR36440:SF1">
    <property type="entry name" value="PUTATIVE (AFU_ORTHOLOGUE AFUA_8G07350)-RELATED"/>
    <property type="match status" value="1"/>
</dbReference>
<dbReference type="Pfam" id="PF07883">
    <property type="entry name" value="Cupin_2"/>
    <property type="match status" value="1"/>
</dbReference>
<dbReference type="InterPro" id="IPR013096">
    <property type="entry name" value="Cupin_2"/>
</dbReference>
<reference evidence="2" key="1">
    <citation type="journal article" date="2020" name="mSystems">
        <title>Genome- and Community-Level Interaction Insights into Carbon Utilization and Element Cycling Functions of Hydrothermarchaeota in Hydrothermal Sediment.</title>
        <authorList>
            <person name="Zhou Z."/>
            <person name="Liu Y."/>
            <person name="Xu W."/>
            <person name="Pan J."/>
            <person name="Luo Z.H."/>
            <person name="Li M."/>
        </authorList>
    </citation>
    <scope>NUCLEOTIDE SEQUENCE [LARGE SCALE GENOMIC DNA]</scope>
    <source>
        <strain evidence="2">SpSt-418</strain>
    </source>
</reference>
<proteinExistence type="predicted"/>
<evidence type="ECO:0000313" key="2">
    <source>
        <dbReference type="EMBL" id="HFM98018.1"/>
    </source>
</evidence>
<gene>
    <name evidence="2" type="ORF">ENR64_09745</name>
</gene>
<dbReference type="AlphaFoldDB" id="A0A7C3PFU6"/>
<dbReference type="InterPro" id="IPR053146">
    <property type="entry name" value="QDO-like"/>
</dbReference>
<name>A0A7C3PFU6_9CYAN</name>
<accession>A0A7C3PFU6</accession>
<sequence length="163" mass="17881">MTIHQDGLFVQSGQGRSYYFGQDLYTFKAIGEETGEAYALCEAIVAPQGGSPLHRHTRENESFYVQDGEIEFQLGDRTLVATAGTFLYSPKGQLHRFTNTTATPAKMLIWVTPAGFEKFMAEVSKAVNDQITLGASLSPEDLDKILTAAPKYGIEIIPPSSEQ</sequence>
<feature type="domain" description="Cupin type-2" evidence="1">
    <location>
        <begin position="44"/>
        <end position="110"/>
    </location>
</feature>
<dbReference type="InterPro" id="IPR011051">
    <property type="entry name" value="RmlC_Cupin_sf"/>
</dbReference>
<dbReference type="InterPro" id="IPR014710">
    <property type="entry name" value="RmlC-like_jellyroll"/>
</dbReference>
<organism evidence="2">
    <name type="scientific">Oscillatoriales cyanobacterium SpSt-418</name>
    <dbReference type="NCBI Taxonomy" id="2282169"/>
    <lineage>
        <taxon>Bacteria</taxon>
        <taxon>Bacillati</taxon>
        <taxon>Cyanobacteriota</taxon>
        <taxon>Cyanophyceae</taxon>
        <taxon>Oscillatoriophycideae</taxon>
        <taxon>Oscillatoriales</taxon>
    </lineage>
</organism>
<comment type="caution">
    <text evidence="2">The sequence shown here is derived from an EMBL/GenBank/DDBJ whole genome shotgun (WGS) entry which is preliminary data.</text>
</comment>